<dbReference type="Proteomes" id="UP001159363">
    <property type="component" value="Chromosome 1"/>
</dbReference>
<keyword evidence="3" id="KW-1185">Reference proteome</keyword>
<proteinExistence type="predicted"/>
<feature type="region of interest" description="Disordered" evidence="1">
    <location>
        <begin position="673"/>
        <end position="706"/>
    </location>
</feature>
<gene>
    <name evidence="2" type="ORF">PR048_000287</name>
</gene>
<comment type="caution">
    <text evidence="2">The sequence shown here is derived from an EMBL/GenBank/DDBJ whole genome shotgun (WGS) entry which is preliminary data.</text>
</comment>
<feature type="compositionally biased region" description="Polar residues" evidence="1">
    <location>
        <begin position="673"/>
        <end position="704"/>
    </location>
</feature>
<evidence type="ECO:0000256" key="1">
    <source>
        <dbReference type="SAM" id="MobiDB-lite"/>
    </source>
</evidence>
<organism evidence="2 3">
    <name type="scientific">Dryococelus australis</name>
    <dbReference type="NCBI Taxonomy" id="614101"/>
    <lineage>
        <taxon>Eukaryota</taxon>
        <taxon>Metazoa</taxon>
        <taxon>Ecdysozoa</taxon>
        <taxon>Arthropoda</taxon>
        <taxon>Hexapoda</taxon>
        <taxon>Insecta</taxon>
        <taxon>Pterygota</taxon>
        <taxon>Neoptera</taxon>
        <taxon>Polyneoptera</taxon>
        <taxon>Phasmatodea</taxon>
        <taxon>Verophasmatodea</taxon>
        <taxon>Anareolatae</taxon>
        <taxon>Phasmatidae</taxon>
        <taxon>Eurycanthinae</taxon>
        <taxon>Dryococelus</taxon>
    </lineage>
</organism>
<evidence type="ECO:0000313" key="3">
    <source>
        <dbReference type="Proteomes" id="UP001159363"/>
    </source>
</evidence>
<reference evidence="2 3" key="1">
    <citation type="submission" date="2023-02" db="EMBL/GenBank/DDBJ databases">
        <title>LHISI_Scaffold_Assembly.</title>
        <authorList>
            <person name="Stuart O.P."/>
            <person name="Cleave R."/>
            <person name="Magrath M.J.L."/>
            <person name="Mikheyev A.S."/>
        </authorList>
    </citation>
    <scope>NUCLEOTIDE SEQUENCE [LARGE SCALE GENOMIC DNA]</scope>
    <source>
        <strain evidence="2">Daus_M_001</strain>
        <tissue evidence="2">Leg muscle</tissue>
    </source>
</reference>
<accession>A0ABQ9IE71</accession>
<dbReference type="EMBL" id="JARBHB010000001">
    <property type="protein sequence ID" value="KAJ8894979.1"/>
    <property type="molecule type" value="Genomic_DNA"/>
</dbReference>
<evidence type="ECO:0000313" key="2">
    <source>
        <dbReference type="EMBL" id="KAJ8894979.1"/>
    </source>
</evidence>
<name>A0ABQ9IE71_9NEOP</name>
<sequence>MTDVRETDDCGRKKGILQWKLDEGAKFPSTLHLITRESGNFADSLSDKLDSTVLCAFEHKNLQISFSRATLERSLQSVKACLNSTVVCAYMAICTAHWLSAVTVEGDYWASVLKEVAVTFLLCGHAHTLIDSARFWERASCSDWPLHAEGDSPLEETRRTREFDDVYAIIHSHMYNIAAIDCTLALCCQSGKLDSTVLYTLEQQMFVHWLLPQRVASVSTHLAVWHLLLVSLQVCYWLRVVQGGKRVWRVRLEFAMSAALFHISVLNHSAVEYFRVPGRAGAKSLVSVPVFDHRSVRAGQGAQLGSLAESPGRGFTVGAREGGQIRCVGEEGPCTSARRVVHMCLPPFTTNPGVLDSNRTHVFHVGQECDLCSRAGSPSNIGPVGHVNVDQARCMRLFGEGVPLRVSRTADSIREISHVTWGGGGNGQPFSHLYEIEIFMEVVRTIFDKDHVARVKHRRNAREGEMGDSQENPLTSGIVRHDSRMRKSNPVLLGMFWTNRKPLTTGWPNHVQLRRKGKCVITAAEANDQLAQTQIYIGRRGVALANSLGQQPMDKHLMLECTQDCGVWLSVHLICEPFHEMTFPLDIRALKVSRVYSTETPSGNRAGRCRWSEGFLGDLPFPPSPSFRGHSTLTSIALIGSQDLAVKSHPNLFTRSLKRTLLKIAPLVATSTRSPANRESFETRISQPGSTAASIASRRQSENGSAHIKGTATPAYYETIFCKLQPQLFVQLLPPYSLGKGVTLRQGSSQWRNDAGSSIYSAVNFNLTRKNNANFAGEVSTGRCWNARAGETGDPRENPLTNGIVQYDSHMRKYPERTWMRPLVHTVFDTSWRTEGQSLPSTLTADNQCAADIGIFVQQELRNGMAVVTFMWEFPLFNWLRESLGTNLVSDWLLRGCGRCSVLTCYLNVYCVHCAYLNSSQGAAVAGRLACSPPTKANQVRTPAGSADDAVGRRFFSGISRSPHSLILALLQLHGNASVGETGYPREYPLTSGIDRHEIPTCDNPGATPGGIEPGSPSRMYKYADINCTLVVCCHGGRKLLGKRSQGGVSYRLRRTEPKRTIHSSDDQDTTLFPYDPFKVPSHISEVLLKLYFQDIPPPHAKFDSKRVKKPQIDIVMCYWPSPLPLNISARLSEGVCEDSGIGEPSRSGQRDFSSCDGPPLSILEFGEFLRPRAPAAGSEVCGLRTLVQRRVRLAGLVYRTGCDKIDVKHVYTEVDFAIGSQFIRHALDNSEPISD</sequence>
<protein>
    <submittedName>
        <fullName evidence="2">Uncharacterized protein</fullName>
    </submittedName>
</protein>